<dbReference type="RefSeq" id="XP_002584579.1">
    <property type="nucleotide sequence ID" value="XM_002584533.1"/>
</dbReference>
<dbReference type="HOGENOM" id="CLU_1846608_0_0_1"/>
<accession>C4JS29</accession>
<dbReference type="KEGG" id="ure:UREG_05268"/>
<dbReference type="VEuPathDB" id="FungiDB:UREG_05268"/>
<dbReference type="GeneID" id="8442126"/>
<dbReference type="InterPro" id="IPR051678">
    <property type="entry name" value="AGP_Transferase"/>
</dbReference>
<evidence type="ECO:0000313" key="2">
    <source>
        <dbReference type="Proteomes" id="UP000002058"/>
    </source>
</evidence>
<evidence type="ECO:0000313" key="1">
    <source>
        <dbReference type="EMBL" id="EEP80426.1"/>
    </source>
</evidence>
<sequence length="139" mass="16057">MSSKKSSLLYPWRVEKRKLQIYVMEKTTIPIPRIHSYSITGDNILGLPFLIIEYIDGNTLYSIKLSALERKKRRHLYAQISDIYIQLYRQKFDRIGALTLTENGNWTFANNCPLTIDVNEQEISGLDTSQFLVPGQTVS</sequence>
<protein>
    <recommendedName>
        <fullName evidence="3">Aminoglycoside phosphotransferase domain-containing protein</fullName>
    </recommendedName>
</protein>
<dbReference type="eggNOG" id="ENOG502SNEF">
    <property type="taxonomic scope" value="Eukaryota"/>
</dbReference>
<dbReference type="PANTHER" id="PTHR21310:SF37">
    <property type="entry name" value="AMINOGLYCOSIDE PHOSPHOTRANSFERASE DOMAIN-CONTAINING PROTEIN"/>
    <property type="match status" value="1"/>
</dbReference>
<dbReference type="PANTHER" id="PTHR21310">
    <property type="entry name" value="AMINOGLYCOSIDE PHOSPHOTRANSFERASE-RELATED-RELATED"/>
    <property type="match status" value="1"/>
</dbReference>
<keyword evidence="2" id="KW-1185">Reference proteome</keyword>
<dbReference type="InParanoid" id="C4JS29"/>
<dbReference type="Proteomes" id="UP000002058">
    <property type="component" value="Unassembled WGS sequence"/>
</dbReference>
<gene>
    <name evidence="1" type="ORF">UREG_05268</name>
</gene>
<dbReference type="AlphaFoldDB" id="C4JS29"/>
<evidence type="ECO:0008006" key="3">
    <source>
        <dbReference type="Google" id="ProtNLM"/>
    </source>
</evidence>
<organism evidence="1 2">
    <name type="scientific">Uncinocarpus reesii (strain UAMH 1704)</name>
    <dbReference type="NCBI Taxonomy" id="336963"/>
    <lineage>
        <taxon>Eukaryota</taxon>
        <taxon>Fungi</taxon>
        <taxon>Dikarya</taxon>
        <taxon>Ascomycota</taxon>
        <taxon>Pezizomycotina</taxon>
        <taxon>Eurotiomycetes</taxon>
        <taxon>Eurotiomycetidae</taxon>
        <taxon>Onygenales</taxon>
        <taxon>Onygenaceae</taxon>
        <taxon>Uncinocarpus</taxon>
    </lineage>
</organism>
<proteinExistence type="predicted"/>
<dbReference type="OrthoDB" id="10003767at2759"/>
<name>C4JS29_UNCRE</name>
<dbReference type="EMBL" id="CH476617">
    <property type="protein sequence ID" value="EEP80426.1"/>
    <property type="molecule type" value="Genomic_DNA"/>
</dbReference>
<reference evidence="2" key="1">
    <citation type="journal article" date="2009" name="Genome Res.">
        <title>Comparative genomic analyses of the human fungal pathogens Coccidioides and their relatives.</title>
        <authorList>
            <person name="Sharpton T.J."/>
            <person name="Stajich J.E."/>
            <person name="Rounsley S.D."/>
            <person name="Gardner M.J."/>
            <person name="Wortman J.R."/>
            <person name="Jordar V.S."/>
            <person name="Maiti R."/>
            <person name="Kodira C.D."/>
            <person name="Neafsey D.E."/>
            <person name="Zeng Q."/>
            <person name="Hung C.-Y."/>
            <person name="McMahan C."/>
            <person name="Muszewska A."/>
            <person name="Grynberg M."/>
            <person name="Mandel M.A."/>
            <person name="Kellner E.M."/>
            <person name="Barker B.M."/>
            <person name="Galgiani J.N."/>
            <person name="Orbach M.J."/>
            <person name="Kirkland T.N."/>
            <person name="Cole G.T."/>
            <person name="Henn M.R."/>
            <person name="Birren B.W."/>
            <person name="Taylor J.W."/>
        </authorList>
    </citation>
    <scope>NUCLEOTIDE SEQUENCE [LARGE SCALE GENOMIC DNA]</scope>
    <source>
        <strain evidence="2">UAMH 1704</strain>
    </source>
</reference>